<dbReference type="Gene3D" id="3.10.100.10">
    <property type="entry name" value="Mannose-Binding Protein A, subunit A"/>
    <property type="match status" value="1"/>
</dbReference>
<protein>
    <submittedName>
        <fullName evidence="4">C-type lectin domain-containing protein</fullName>
    </submittedName>
</protein>
<evidence type="ECO:0000256" key="1">
    <source>
        <dbReference type="SAM" id="SignalP"/>
    </source>
</evidence>
<dbReference type="InterPro" id="IPR001304">
    <property type="entry name" value="C-type_lectin-like"/>
</dbReference>
<keyword evidence="1" id="KW-0732">Signal</keyword>
<dbReference type="PANTHER" id="PTHR23062:SF3">
    <property type="entry name" value="ANF_RECEPTOR DOMAIN-CONTAINING PROTEIN-RELATED"/>
    <property type="match status" value="1"/>
</dbReference>
<feature type="chain" id="PRO_5009307804" evidence="1">
    <location>
        <begin position="20"/>
        <end position="380"/>
    </location>
</feature>
<name>A0A1I7TPZ7_9PELO</name>
<dbReference type="PANTHER" id="PTHR23062">
    <property type="entry name" value="HYPOTHETICAL PROTEIN C.ELEGANS"/>
    <property type="match status" value="1"/>
</dbReference>
<dbReference type="STRING" id="1561998.A0A1I7TPZ7"/>
<dbReference type="CDD" id="cd00037">
    <property type="entry name" value="CLECT"/>
    <property type="match status" value="1"/>
</dbReference>
<dbReference type="InterPro" id="IPR016187">
    <property type="entry name" value="CTDL_fold"/>
</dbReference>
<evidence type="ECO:0000313" key="3">
    <source>
        <dbReference type="Proteomes" id="UP000095282"/>
    </source>
</evidence>
<dbReference type="InterPro" id="IPR016186">
    <property type="entry name" value="C-type_lectin-like/link_sf"/>
</dbReference>
<evidence type="ECO:0000313" key="4">
    <source>
        <dbReference type="WBParaSite" id="Csp11.Scaffold629.g10620.t2"/>
    </source>
</evidence>
<dbReference type="AlphaFoldDB" id="A0A1I7TPZ7"/>
<feature type="signal peptide" evidence="1">
    <location>
        <begin position="1"/>
        <end position="19"/>
    </location>
</feature>
<accession>A0A1I7TPZ7</accession>
<dbReference type="SMART" id="SM00034">
    <property type="entry name" value="CLECT"/>
    <property type="match status" value="1"/>
</dbReference>
<dbReference type="SUPFAM" id="SSF56436">
    <property type="entry name" value="C-type lectin-like"/>
    <property type="match status" value="1"/>
</dbReference>
<sequence length="380" mass="41278">MVVLKLLIAAGSLLWIADAQCVSGDSLIGDLCYSFSTTQLSFTDSRDHCHSINQNLAVIHNTQQNNFLACTKNSKFFPYSQNSALVRNRYSSSYGRFWIGLSRPALNASFVWDDGTPAVWTNFDSLARDNLFVGESTMDGKWRTSNGKQLLDFVCSYIPKSATGPTTTKATTTTTTSTSAVVTSAVKKPSVTCLFMIDMQSAGIDQNAIATYQTYFNFAKLVGTTLNNQTYFTGNLDNFGYTSQLVDRRRYQSYSFINFESSGFPIDGTDDDIDLDLTEVDGTLKAAGWNPPATDHTCLIFISAAPEAMYGGTSISPTYDSFTTVVGVLVGGEKAYFAFHNIPFSGATSIPGLTDPVITAVSLSTADAESVVQRLLETLP</sequence>
<dbReference type="PROSITE" id="PS50041">
    <property type="entry name" value="C_TYPE_LECTIN_2"/>
    <property type="match status" value="1"/>
</dbReference>
<dbReference type="GO" id="GO:0045087">
    <property type="term" value="P:innate immune response"/>
    <property type="evidence" value="ECO:0007669"/>
    <property type="project" value="TreeGrafter"/>
</dbReference>
<proteinExistence type="predicted"/>
<evidence type="ECO:0000259" key="2">
    <source>
        <dbReference type="PROSITE" id="PS50041"/>
    </source>
</evidence>
<organism evidence="3 4">
    <name type="scientific">Caenorhabditis tropicalis</name>
    <dbReference type="NCBI Taxonomy" id="1561998"/>
    <lineage>
        <taxon>Eukaryota</taxon>
        <taxon>Metazoa</taxon>
        <taxon>Ecdysozoa</taxon>
        <taxon>Nematoda</taxon>
        <taxon>Chromadorea</taxon>
        <taxon>Rhabditida</taxon>
        <taxon>Rhabditina</taxon>
        <taxon>Rhabditomorpha</taxon>
        <taxon>Rhabditoidea</taxon>
        <taxon>Rhabditidae</taxon>
        <taxon>Peloderinae</taxon>
        <taxon>Caenorhabditis</taxon>
    </lineage>
</organism>
<feature type="domain" description="C-type lectin" evidence="2">
    <location>
        <begin position="28"/>
        <end position="156"/>
    </location>
</feature>
<reference evidence="4" key="1">
    <citation type="submission" date="2016-11" db="UniProtKB">
        <authorList>
            <consortium name="WormBaseParasite"/>
        </authorList>
    </citation>
    <scope>IDENTIFICATION</scope>
</reference>
<dbReference type="WBParaSite" id="Csp11.Scaffold629.g10620.t2">
    <property type="protein sequence ID" value="Csp11.Scaffold629.g10620.t2"/>
    <property type="gene ID" value="Csp11.Scaffold629.g10620"/>
</dbReference>
<dbReference type="Pfam" id="PF00059">
    <property type="entry name" value="Lectin_C"/>
    <property type="match status" value="1"/>
</dbReference>
<dbReference type="Proteomes" id="UP000095282">
    <property type="component" value="Unplaced"/>
</dbReference>
<keyword evidence="3" id="KW-1185">Reference proteome</keyword>